<evidence type="ECO:0000256" key="1">
    <source>
        <dbReference type="SAM" id="MobiDB-lite"/>
    </source>
</evidence>
<dbReference type="AlphaFoldDB" id="A0A3L8Q998"/>
<dbReference type="EMBL" id="QUSF01002376">
    <property type="protein sequence ID" value="RLV63592.1"/>
    <property type="molecule type" value="Genomic_DNA"/>
</dbReference>
<accession>A0A3L8Q998</accession>
<gene>
    <name evidence="2" type="ORF">DV515_00018117</name>
</gene>
<dbReference type="Proteomes" id="UP000276834">
    <property type="component" value="Unassembled WGS sequence"/>
</dbReference>
<evidence type="ECO:0000313" key="2">
    <source>
        <dbReference type="EMBL" id="RLV63592.1"/>
    </source>
</evidence>
<organism evidence="2 3">
    <name type="scientific">Chloebia gouldiae</name>
    <name type="common">Gouldian finch</name>
    <name type="synonym">Erythrura gouldiae</name>
    <dbReference type="NCBI Taxonomy" id="44316"/>
    <lineage>
        <taxon>Eukaryota</taxon>
        <taxon>Metazoa</taxon>
        <taxon>Chordata</taxon>
        <taxon>Craniata</taxon>
        <taxon>Vertebrata</taxon>
        <taxon>Euteleostomi</taxon>
        <taxon>Archelosauria</taxon>
        <taxon>Archosauria</taxon>
        <taxon>Dinosauria</taxon>
        <taxon>Saurischia</taxon>
        <taxon>Theropoda</taxon>
        <taxon>Coelurosauria</taxon>
        <taxon>Aves</taxon>
        <taxon>Neognathae</taxon>
        <taxon>Neoaves</taxon>
        <taxon>Telluraves</taxon>
        <taxon>Australaves</taxon>
        <taxon>Passeriformes</taxon>
        <taxon>Passeroidea</taxon>
        <taxon>Passeridae</taxon>
        <taxon>Chloebia</taxon>
    </lineage>
</organism>
<name>A0A3L8Q998_CHLGU</name>
<comment type="caution">
    <text evidence="2">The sequence shown here is derived from an EMBL/GenBank/DDBJ whole genome shotgun (WGS) entry which is preliminary data.</text>
</comment>
<protein>
    <submittedName>
        <fullName evidence="2">Uncharacterized protein</fullName>
    </submittedName>
</protein>
<keyword evidence="3" id="KW-1185">Reference proteome</keyword>
<sequence length="90" mass="10134">MDMTPQQGIVKPRSPRVLFVPRDKTLLSAFLGGAEPKDGAGAKDTLWDGRRPLQRVQHMKKPPQMEQNISPAKPGRRNRDTKKCILQTLC</sequence>
<reference evidence="2 3" key="1">
    <citation type="journal article" date="2018" name="Proc. R. Soc. B">
        <title>A non-coding region near Follistatin controls head colour polymorphism in the Gouldian finch.</title>
        <authorList>
            <person name="Toomey M.B."/>
            <person name="Marques C.I."/>
            <person name="Andrade P."/>
            <person name="Araujo P.M."/>
            <person name="Sabatino S."/>
            <person name="Gazda M.A."/>
            <person name="Afonso S."/>
            <person name="Lopes R.J."/>
            <person name="Corbo J.C."/>
            <person name="Carneiro M."/>
        </authorList>
    </citation>
    <scope>NUCLEOTIDE SEQUENCE [LARGE SCALE GENOMIC DNA]</scope>
    <source>
        <strain evidence="2">Red01</strain>
        <tissue evidence="2">Muscle</tissue>
    </source>
</reference>
<feature type="region of interest" description="Disordered" evidence="1">
    <location>
        <begin position="57"/>
        <end position="82"/>
    </location>
</feature>
<evidence type="ECO:0000313" key="3">
    <source>
        <dbReference type="Proteomes" id="UP000276834"/>
    </source>
</evidence>
<proteinExistence type="predicted"/>